<dbReference type="InterPro" id="IPR002716">
    <property type="entry name" value="PIN_dom"/>
</dbReference>
<dbReference type="EMBL" id="QMEB01000026">
    <property type="protein sequence ID" value="NMG18929.1"/>
    <property type="molecule type" value="Genomic_DNA"/>
</dbReference>
<name>A0ABX1P3L4_9CYAN</name>
<evidence type="ECO:0000313" key="2">
    <source>
        <dbReference type="EMBL" id="NMG18929.1"/>
    </source>
</evidence>
<dbReference type="Proteomes" id="UP000718564">
    <property type="component" value="Unassembled WGS sequence"/>
</dbReference>
<reference evidence="2 3" key="1">
    <citation type="submission" date="2018-06" db="EMBL/GenBank/DDBJ databases">
        <title>Comparative genomics of Brasilonema spp. strains.</title>
        <authorList>
            <person name="Alvarenga D.O."/>
            <person name="Fiore M.F."/>
            <person name="Varani A.M."/>
        </authorList>
    </citation>
    <scope>NUCLEOTIDE SEQUENCE [LARGE SCALE GENOMIC DNA]</scope>
    <source>
        <strain evidence="2 3">SPC951</strain>
    </source>
</reference>
<evidence type="ECO:0000259" key="1">
    <source>
        <dbReference type="Pfam" id="PF13470"/>
    </source>
</evidence>
<dbReference type="Pfam" id="PF13470">
    <property type="entry name" value="PIN_3"/>
    <property type="match status" value="1"/>
</dbReference>
<proteinExistence type="predicted"/>
<dbReference type="Gene3D" id="3.40.50.1010">
    <property type="entry name" value="5'-nuclease"/>
    <property type="match status" value="1"/>
</dbReference>
<dbReference type="RefSeq" id="WP_169154212.1">
    <property type="nucleotide sequence ID" value="NZ_CAWPJE010000385.1"/>
</dbReference>
<accession>A0ABX1P3L4</accession>
<comment type="caution">
    <text evidence="2">The sequence shown here is derived from an EMBL/GenBank/DDBJ whole genome shotgun (WGS) entry which is preliminary data.</text>
</comment>
<evidence type="ECO:0000313" key="3">
    <source>
        <dbReference type="Proteomes" id="UP000718564"/>
    </source>
</evidence>
<keyword evidence="3" id="KW-1185">Reference proteome</keyword>
<dbReference type="SUPFAM" id="SSF88723">
    <property type="entry name" value="PIN domain-like"/>
    <property type="match status" value="1"/>
</dbReference>
<gene>
    <name evidence="2" type="ORF">DP116_05485</name>
</gene>
<organism evidence="2 3">
    <name type="scientific">Brasilonema bromeliae SPC951</name>
    <dbReference type="NCBI Taxonomy" id="385972"/>
    <lineage>
        <taxon>Bacteria</taxon>
        <taxon>Bacillati</taxon>
        <taxon>Cyanobacteriota</taxon>
        <taxon>Cyanophyceae</taxon>
        <taxon>Nostocales</taxon>
        <taxon>Scytonemataceae</taxon>
        <taxon>Brasilonema</taxon>
        <taxon>Bromeliae group (in: Brasilonema)</taxon>
    </lineage>
</organism>
<protein>
    <submittedName>
        <fullName evidence="2">PIN domain-containing protein</fullName>
    </submittedName>
</protein>
<dbReference type="InterPro" id="IPR029060">
    <property type="entry name" value="PIN-like_dom_sf"/>
</dbReference>
<sequence length="138" mass="15092">MKVLIDTNIVLDYLLEREPFLQHAEALFNAIDSGKVVGYVTATTLTDIFYIARRQTGSIEQAQQAILTTLAVMVICSVDRAILEAAISSGLADFEDAVQIYCAVFQSLDAIVTRDTKGFSSSVIPVMSVRQLLESLES</sequence>
<feature type="domain" description="PIN" evidence="1">
    <location>
        <begin position="2"/>
        <end position="117"/>
    </location>
</feature>